<name>A0A7J5Z3X4_DISMA</name>
<keyword evidence="2" id="KW-1185">Reference proteome</keyword>
<gene>
    <name evidence="1" type="ORF">F7725_017023</name>
</gene>
<sequence>MACDQHGSPASHRVFVPHPPPCDGSRSWSSCCLFLLPTDPSGWLPHLTLSWFLDLTALLTHLVTSDPSTWLSSPS</sequence>
<protein>
    <submittedName>
        <fullName evidence="1">Uncharacterized protein</fullName>
    </submittedName>
</protein>
<reference evidence="1 2" key="1">
    <citation type="submission" date="2020-03" db="EMBL/GenBank/DDBJ databases">
        <title>Dissostichus mawsoni Genome sequencing and assembly.</title>
        <authorList>
            <person name="Park H."/>
        </authorList>
    </citation>
    <scope>NUCLEOTIDE SEQUENCE [LARGE SCALE GENOMIC DNA]</scope>
    <source>
        <strain evidence="1">DM0001</strain>
        <tissue evidence="1">Muscle</tissue>
    </source>
</reference>
<proteinExistence type="predicted"/>
<dbReference type="EMBL" id="JAAKFY010000006">
    <property type="protein sequence ID" value="KAF3856300.1"/>
    <property type="molecule type" value="Genomic_DNA"/>
</dbReference>
<accession>A0A7J5Z3X4</accession>
<dbReference type="AlphaFoldDB" id="A0A7J5Z3X4"/>
<dbReference type="Proteomes" id="UP000518266">
    <property type="component" value="Unassembled WGS sequence"/>
</dbReference>
<evidence type="ECO:0000313" key="1">
    <source>
        <dbReference type="EMBL" id="KAF3856300.1"/>
    </source>
</evidence>
<comment type="caution">
    <text evidence="1">The sequence shown here is derived from an EMBL/GenBank/DDBJ whole genome shotgun (WGS) entry which is preliminary data.</text>
</comment>
<evidence type="ECO:0000313" key="2">
    <source>
        <dbReference type="Proteomes" id="UP000518266"/>
    </source>
</evidence>
<organism evidence="1 2">
    <name type="scientific">Dissostichus mawsoni</name>
    <name type="common">Antarctic cod</name>
    <dbReference type="NCBI Taxonomy" id="36200"/>
    <lineage>
        <taxon>Eukaryota</taxon>
        <taxon>Metazoa</taxon>
        <taxon>Chordata</taxon>
        <taxon>Craniata</taxon>
        <taxon>Vertebrata</taxon>
        <taxon>Euteleostomi</taxon>
        <taxon>Actinopterygii</taxon>
        <taxon>Neopterygii</taxon>
        <taxon>Teleostei</taxon>
        <taxon>Neoteleostei</taxon>
        <taxon>Acanthomorphata</taxon>
        <taxon>Eupercaria</taxon>
        <taxon>Perciformes</taxon>
        <taxon>Notothenioidei</taxon>
        <taxon>Nototheniidae</taxon>
        <taxon>Dissostichus</taxon>
    </lineage>
</organism>